<organism evidence="1 2">
    <name type="scientific">Colobus angolensis palliatus</name>
    <name type="common">Peters' Angolan colobus</name>
    <dbReference type="NCBI Taxonomy" id="336983"/>
    <lineage>
        <taxon>Eukaryota</taxon>
        <taxon>Metazoa</taxon>
        <taxon>Chordata</taxon>
        <taxon>Craniata</taxon>
        <taxon>Vertebrata</taxon>
        <taxon>Euteleostomi</taxon>
        <taxon>Mammalia</taxon>
        <taxon>Eutheria</taxon>
        <taxon>Euarchontoglires</taxon>
        <taxon>Primates</taxon>
        <taxon>Haplorrhini</taxon>
        <taxon>Catarrhini</taxon>
        <taxon>Cercopithecidae</taxon>
        <taxon>Colobinae</taxon>
        <taxon>Colobus</taxon>
    </lineage>
</organism>
<evidence type="ECO:0000313" key="2">
    <source>
        <dbReference type="Proteomes" id="UP000233080"/>
    </source>
</evidence>
<keyword evidence="2" id="KW-1185">Reference proteome</keyword>
<evidence type="ECO:0000313" key="1">
    <source>
        <dbReference type="Ensembl" id="ENSCANP00000003501.1"/>
    </source>
</evidence>
<sequence length="56" mass="6290">MECGVGGEQRGNPLWLSSAFSACRLLGSPGPWFDYLPWGMLVRPRDCQEVSYQEDP</sequence>
<dbReference type="Ensembl" id="ENSCANT00000013941.1">
    <property type="protein sequence ID" value="ENSCANP00000003501.1"/>
    <property type="gene ID" value="ENSCANG00000012529.1"/>
</dbReference>
<name>A0A2K5HGN5_COLAP</name>
<reference evidence="1" key="1">
    <citation type="submission" date="2025-08" db="UniProtKB">
        <authorList>
            <consortium name="Ensembl"/>
        </authorList>
    </citation>
    <scope>IDENTIFICATION</scope>
</reference>
<proteinExistence type="predicted"/>
<reference evidence="1" key="2">
    <citation type="submission" date="2025-09" db="UniProtKB">
        <authorList>
            <consortium name="Ensembl"/>
        </authorList>
    </citation>
    <scope>IDENTIFICATION</scope>
</reference>
<accession>A0A2K5HGN5</accession>
<dbReference type="Proteomes" id="UP000233080">
    <property type="component" value="Unassembled WGS sequence"/>
</dbReference>
<dbReference type="AlphaFoldDB" id="A0A2K5HGN5"/>
<protein>
    <submittedName>
        <fullName evidence="1">Uncharacterized protein</fullName>
    </submittedName>
</protein>